<evidence type="ECO:0000256" key="8">
    <source>
        <dbReference type="ARBA" id="ARBA00023136"/>
    </source>
</evidence>
<dbReference type="PANTHER" id="PTHR14154">
    <property type="entry name" value="UPF0041 BRAIN PROTEIN 44-RELATED"/>
    <property type="match status" value="1"/>
</dbReference>
<keyword evidence="7 9" id="KW-0496">Mitochondrion</keyword>
<reference evidence="10 11" key="1">
    <citation type="journal article" date="2018" name="IMA Fungus">
        <title>IMA Genome-F 9: Draft genome sequence of Annulohypoxylon stygium, Aspergillus mulundensis, Berkeleyomyces basicola (syn. Thielaviopsis basicola), Ceratocystis smalleyi, two Cercospora beticola strains, Coleophoma cylindrospora, Fusarium fracticaudum, Phialophora cf. hyalina, and Morchella septimelata.</title>
        <authorList>
            <person name="Wingfield B.D."/>
            <person name="Bills G.F."/>
            <person name="Dong Y."/>
            <person name="Huang W."/>
            <person name="Nel W.J."/>
            <person name="Swalarsk-Parry B.S."/>
            <person name="Vaghefi N."/>
            <person name="Wilken P.M."/>
            <person name="An Z."/>
            <person name="de Beer Z.W."/>
            <person name="De Vos L."/>
            <person name="Chen L."/>
            <person name="Duong T.A."/>
            <person name="Gao Y."/>
            <person name="Hammerbacher A."/>
            <person name="Kikkert J.R."/>
            <person name="Li Y."/>
            <person name="Li H."/>
            <person name="Li K."/>
            <person name="Li Q."/>
            <person name="Liu X."/>
            <person name="Ma X."/>
            <person name="Naidoo K."/>
            <person name="Pethybridge S.J."/>
            <person name="Sun J."/>
            <person name="Steenkamp E.T."/>
            <person name="van der Nest M.A."/>
            <person name="van Wyk S."/>
            <person name="Wingfield M.J."/>
            <person name="Xiong C."/>
            <person name="Yue Q."/>
            <person name="Zhang X."/>
        </authorList>
    </citation>
    <scope>NUCLEOTIDE SEQUENCE [LARGE SCALE GENOMIC DNA]</scope>
    <source>
        <strain evidence="10 11">BP6252</strain>
    </source>
</reference>
<dbReference type="OrthoDB" id="1697690at2759"/>
<keyword evidence="5 9" id="KW-0999">Mitochondrion inner membrane</keyword>
<evidence type="ECO:0000256" key="1">
    <source>
        <dbReference type="ARBA" id="ARBA00004448"/>
    </source>
</evidence>
<proteinExistence type="inferred from homology"/>
<evidence type="ECO:0000256" key="2">
    <source>
        <dbReference type="ARBA" id="ARBA00006416"/>
    </source>
</evidence>
<keyword evidence="4" id="KW-0812">Transmembrane</keyword>
<comment type="similarity">
    <text evidence="2 9">Belongs to the mitochondrial pyruvate carrier (MPC) (TC 2.A.105) family.</text>
</comment>
<keyword evidence="8" id="KW-0472">Membrane</keyword>
<accession>A0A3D8R179</accession>
<dbReference type="Pfam" id="PF03650">
    <property type="entry name" value="MPC"/>
    <property type="match status" value="1"/>
</dbReference>
<dbReference type="AlphaFoldDB" id="A0A3D8R179"/>
<comment type="subcellular location">
    <subcellularLocation>
        <location evidence="1 9">Mitochondrion inner membrane</location>
        <topology evidence="1 9">Multi-pass membrane protein</topology>
    </subcellularLocation>
</comment>
<dbReference type="EMBL" id="PDLM01000010">
    <property type="protein sequence ID" value="RDW67776.1"/>
    <property type="molecule type" value="Genomic_DNA"/>
</dbReference>
<dbReference type="STRING" id="1849047.A0A3D8R179"/>
<dbReference type="Proteomes" id="UP000256645">
    <property type="component" value="Unassembled WGS sequence"/>
</dbReference>
<evidence type="ECO:0000256" key="5">
    <source>
        <dbReference type="ARBA" id="ARBA00022792"/>
    </source>
</evidence>
<keyword evidence="3 9" id="KW-0813">Transport</keyword>
<protein>
    <recommendedName>
        <fullName evidence="9">Mitochondrial pyruvate carrier</fullName>
    </recommendedName>
</protein>
<dbReference type="GO" id="GO:0005743">
    <property type="term" value="C:mitochondrial inner membrane"/>
    <property type="evidence" value="ECO:0007669"/>
    <property type="project" value="UniProtKB-SubCell"/>
</dbReference>
<evidence type="ECO:0000256" key="7">
    <source>
        <dbReference type="ARBA" id="ARBA00023128"/>
    </source>
</evidence>
<keyword evidence="6" id="KW-1133">Transmembrane helix</keyword>
<evidence type="ECO:0000256" key="3">
    <source>
        <dbReference type="ARBA" id="ARBA00022448"/>
    </source>
</evidence>
<evidence type="ECO:0000313" key="11">
    <source>
        <dbReference type="Proteomes" id="UP000256645"/>
    </source>
</evidence>
<keyword evidence="10" id="KW-0670">Pyruvate</keyword>
<dbReference type="GO" id="GO:0006850">
    <property type="term" value="P:pyruvate import into mitochondria"/>
    <property type="evidence" value="ECO:0007669"/>
    <property type="project" value="InterPro"/>
</dbReference>
<keyword evidence="11" id="KW-1185">Reference proteome</keyword>
<sequence length="145" mass="15568">MASFISAFNAKIRSNPMLSYVCSTHFWGPVSNFGIPIAAVMDTQKSPELISGTMTGALCIYSATFMRYALAVTPANYLLFGCHFVNEGAQLTQAYRWMQYNKMGGREAELQKKANEGAGVAAAALGKVEEKAKNAVESAKAAIGK</sequence>
<evidence type="ECO:0000256" key="9">
    <source>
        <dbReference type="RuleBase" id="RU363100"/>
    </source>
</evidence>
<name>A0A3D8R179_9HELO</name>
<comment type="function">
    <text evidence="9">Mediates the uptake of pyruvate into mitochondria.</text>
</comment>
<evidence type="ECO:0000256" key="4">
    <source>
        <dbReference type="ARBA" id="ARBA00022692"/>
    </source>
</evidence>
<gene>
    <name evidence="10" type="ORF">BP6252_09172</name>
</gene>
<evidence type="ECO:0000313" key="10">
    <source>
        <dbReference type="EMBL" id="RDW67776.1"/>
    </source>
</evidence>
<dbReference type="InterPro" id="IPR005336">
    <property type="entry name" value="MPC"/>
</dbReference>
<comment type="caution">
    <text evidence="10">The sequence shown here is derived from an EMBL/GenBank/DDBJ whole genome shotgun (WGS) entry which is preliminary data.</text>
</comment>
<evidence type="ECO:0000256" key="6">
    <source>
        <dbReference type="ARBA" id="ARBA00022989"/>
    </source>
</evidence>
<organism evidence="10 11">
    <name type="scientific">Coleophoma cylindrospora</name>
    <dbReference type="NCBI Taxonomy" id="1849047"/>
    <lineage>
        <taxon>Eukaryota</taxon>
        <taxon>Fungi</taxon>
        <taxon>Dikarya</taxon>
        <taxon>Ascomycota</taxon>
        <taxon>Pezizomycotina</taxon>
        <taxon>Leotiomycetes</taxon>
        <taxon>Helotiales</taxon>
        <taxon>Dermateaceae</taxon>
        <taxon>Coleophoma</taxon>
    </lineage>
</organism>